<dbReference type="InterPro" id="IPR014001">
    <property type="entry name" value="Helicase_ATP-bd"/>
</dbReference>
<keyword evidence="10" id="KW-0413">Isomerase</keyword>
<dbReference type="Pfam" id="PF18074">
    <property type="entry name" value="PriA_C"/>
    <property type="match status" value="1"/>
</dbReference>
<keyword evidence="9" id="KW-0238">DNA-binding</keyword>
<evidence type="ECO:0000313" key="15">
    <source>
        <dbReference type="EMBL" id="CAI8015792.1"/>
    </source>
</evidence>
<dbReference type="PROSITE" id="PS51194">
    <property type="entry name" value="HELICASE_CTER"/>
    <property type="match status" value="1"/>
</dbReference>
<organism evidence="15 16">
    <name type="scientific">Geodia barretti</name>
    <name type="common">Barrett's horny sponge</name>
    <dbReference type="NCBI Taxonomy" id="519541"/>
    <lineage>
        <taxon>Eukaryota</taxon>
        <taxon>Metazoa</taxon>
        <taxon>Porifera</taxon>
        <taxon>Demospongiae</taxon>
        <taxon>Heteroscleromorpha</taxon>
        <taxon>Tetractinellida</taxon>
        <taxon>Astrophorina</taxon>
        <taxon>Geodiidae</taxon>
        <taxon>Geodia</taxon>
    </lineage>
</organism>
<accession>A0AA35WJ93</accession>
<dbReference type="PANTHER" id="PTHR30580:SF0">
    <property type="entry name" value="PRIMOSOMAL PROTEIN N"/>
    <property type="match status" value="1"/>
</dbReference>
<dbReference type="GO" id="GO:0006302">
    <property type="term" value="P:double-strand break repair"/>
    <property type="evidence" value="ECO:0007669"/>
    <property type="project" value="InterPro"/>
</dbReference>
<dbReference type="InterPro" id="IPR005259">
    <property type="entry name" value="PriA"/>
</dbReference>
<dbReference type="InterPro" id="IPR042115">
    <property type="entry name" value="PriA_3primeBD_sf"/>
</dbReference>
<evidence type="ECO:0000256" key="8">
    <source>
        <dbReference type="ARBA" id="ARBA00022840"/>
    </source>
</evidence>
<dbReference type="GO" id="GO:0006270">
    <property type="term" value="P:DNA replication initiation"/>
    <property type="evidence" value="ECO:0007669"/>
    <property type="project" value="TreeGrafter"/>
</dbReference>
<keyword evidence="16" id="KW-1185">Reference proteome</keyword>
<dbReference type="PROSITE" id="PS51192">
    <property type="entry name" value="HELICASE_ATP_BIND_1"/>
    <property type="match status" value="1"/>
</dbReference>
<dbReference type="GO" id="GO:0006269">
    <property type="term" value="P:DNA replication, synthesis of primer"/>
    <property type="evidence" value="ECO:0007669"/>
    <property type="project" value="UniProtKB-KW"/>
</dbReference>
<reference evidence="15" key="1">
    <citation type="submission" date="2023-03" db="EMBL/GenBank/DDBJ databases">
        <authorList>
            <person name="Steffen K."/>
            <person name="Cardenas P."/>
        </authorList>
    </citation>
    <scope>NUCLEOTIDE SEQUENCE</scope>
</reference>
<evidence type="ECO:0000259" key="13">
    <source>
        <dbReference type="PROSITE" id="PS51192"/>
    </source>
</evidence>
<dbReference type="SUPFAM" id="SSF52540">
    <property type="entry name" value="P-loop containing nucleoside triphosphate hydrolases"/>
    <property type="match status" value="2"/>
</dbReference>
<dbReference type="AlphaFoldDB" id="A0AA35WJ93"/>
<evidence type="ECO:0000256" key="10">
    <source>
        <dbReference type="ARBA" id="ARBA00023235"/>
    </source>
</evidence>
<comment type="catalytic activity">
    <reaction evidence="12">
        <text>ATP + H2O = ADP + phosphate + H(+)</text>
        <dbReference type="Rhea" id="RHEA:13065"/>
        <dbReference type="ChEBI" id="CHEBI:15377"/>
        <dbReference type="ChEBI" id="CHEBI:15378"/>
        <dbReference type="ChEBI" id="CHEBI:30616"/>
        <dbReference type="ChEBI" id="CHEBI:43474"/>
        <dbReference type="ChEBI" id="CHEBI:456216"/>
        <dbReference type="EC" id="5.6.2.4"/>
    </reaction>
</comment>
<evidence type="ECO:0000256" key="7">
    <source>
        <dbReference type="ARBA" id="ARBA00022833"/>
    </source>
</evidence>
<evidence type="ECO:0000256" key="2">
    <source>
        <dbReference type="ARBA" id="ARBA00022705"/>
    </source>
</evidence>
<dbReference type="FunFam" id="3.40.1440.60:FF:000001">
    <property type="entry name" value="Primosomal protein N"/>
    <property type="match status" value="1"/>
</dbReference>
<dbReference type="InterPro" id="IPR041236">
    <property type="entry name" value="PriA_C"/>
</dbReference>
<keyword evidence="3" id="KW-0479">Metal-binding</keyword>
<comment type="caution">
    <text evidence="15">The sequence shown here is derived from an EMBL/GenBank/DDBJ whole genome shotgun (WGS) entry which is preliminary data.</text>
</comment>
<gene>
    <name evidence="15" type="ORF">GBAR_LOCUS9754</name>
</gene>
<feature type="domain" description="Helicase C-terminal" evidence="14">
    <location>
        <begin position="541"/>
        <end position="692"/>
    </location>
</feature>
<dbReference type="InterPro" id="IPR027417">
    <property type="entry name" value="P-loop_NTPase"/>
</dbReference>
<evidence type="ECO:0000313" key="16">
    <source>
        <dbReference type="Proteomes" id="UP001174909"/>
    </source>
</evidence>
<keyword evidence="5" id="KW-0378">Hydrolase</keyword>
<dbReference type="NCBIfam" id="TIGR00595">
    <property type="entry name" value="priA"/>
    <property type="match status" value="1"/>
</dbReference>
<evidence type="ECO:0000256" key="1">
    <source>
        <dbReference type="ARBA" id="ARBA00022515"/>
    </source>
</evidence>
<dbReference type="GO" id="GO:0006310">
    <property type="term" value="P:DNA recombination"/>
    <property type="evidence" value="ECO:0007669"/>
    <property type="project" value="InterPro"/>
</dbReference>
<evidence type="ECO:0000256" key="11">
    <source>
        <dbReference type="ARBA" id="ARBA00034808"/>
    </source>
</evidence>
<keyword evidence="4" id="KW-0547">Nucleotide-binding</keyword>
<dbReference type="GO" id="GO:0005524">
    <property type="term" value="F:ATP binding"/>
    <property type="evidence" value="ECO:0007669"/>
    <property type="project" value="UniProtKB-KW"/>
</dbReference>
<keyword evidence="2" id="KW-0235">DNA replication</keyword>
<dbReference type="SMART" id="SM00487">
    <property type="entry name" value="DEXDc"/>
    <property type="match status" value="1"/>
</dbReference>
<dbReference type="FunFam" id="3.40.50.300:FF:000489">
    <property type="entry name" value="Primosome assembly protein PriA"/>
    <property type="match status" value="1"/>
</dbReference>
<keyword evidence="1" id="KW-0639">Primosome</keyword>
<dbReference type="InterPro" id="IPR011545">
    <property type="entry name" value="DEAD/DEAH_box_helicase_dom"/>
</dbReference>
<dbReference type="GO" id="GO:0003677">
    <property type="term" value="F:DNA binding"/>
    <property type="evidence" value="ECO:0007669"/>
    <property type="project" value="UniProtKB-KW"/>
</dbReference>
<feature type="domain" description="Helicase ATP-binding" evidence="13">
    <location>
        <begin position="285"/>
        <end position="452"/>
    </location>
</feature>
<dbReference type="Gene3D" id="3.40.1440.60">
    <property type="entry name" value="PriA, 3(prime) DNA-binding domain"/>
    <property type="match status" value="1"/>
</dbReference>
<dbReference type="Pfam" id="PF00271">
    <property type="entry name" value="Helicase_C"/>
    <property type="match status" value="1"/>
</dbReference>
<evidence type="ECO:0000256" key="6">
    <source>
        <dbReference type="ARBA" id="ARBA00022806"/>
    </source>
</evidence>
<keyword evidence="7" id="KW-0862">Zinc</keyword>
<evidence type="ECO:0000256" key="9">
    <source>
        <dbReference type="ARBA" id="ARBA00023125"/>
    </source>
</evidence>
<proteinExistence type="inferred from homology"/>
<dbReference type="EC" id="5.6.2.4" evidence="11"/>
<dbReference type="EMBL" id="CASHTH010001466">
    <property type="protein sequence ID" value="CAI8015792.1"/>
    <property type="molecule type" value="Genomic_DNA"/>
</dbReference>
<dbReference type="Pfam" id="PF17764">
    <property type="entry name" value="PriA_3primeBD"/>
    <property type="match status" value="1"/>
</dbReference>
<sequence>MRFAEVAVDVPMASSRTFSYEIPDELTVRPGQLVRVPFGARTLQGIVFSLSAHPQVPETKPIADLVFEEPLLDDVHLKLAAWISEYYICSLFEASAPMLPPGGRVRARTHLTLADQHTDSETLTPLQQRIVEYIAKRGLTTQDSLIKAFGESAASSAASLVRRNILIRDYSLPDPTVKHRYRTHISLSPDTASDINEWLAKTKARKQAAFVEHLREVGEPLDITEARREFGGSIVKTIMDKGWLSTKAVAIDRDPLDGRTFPYSEPLRLTVEQSEAATAIHGAFEEPSALGNTFLIEGVTGSGKTEVYLDAVDCCTQMGKQAIVLVPEIALTYQTIERFASRFPDKVAVLHSGLSDGERFDQWWKIKRGHYSIVIGSRSAIFAPVPDLGLIVVDEEHEWTYKQHDTSPRYHARQVSLRLSELTQSLVVLGSASPDVGSFYAAMRGSHRLHRLTERFADTGDGQANRPSALPSVSVVDMREELLQGNTDMFSRSLSESLSECLELAVDTACAAVAAMSASHITPPRSASSAITAAQRRKPPTMCPQCLRHRLRYYGIGTELVADEVARRYPDAGVLRWDRDIATSPKAHEELLMRFRSGEAQILVGTQMIAKGLHFPSVSLVGVVSADVGLTVPDYRAGERSFQLLHQVAGRAGRGSTDGKVIIQTFQPENYAIQSAAEQDYQAFYLREMAYRRQQGNPPYSSLIRLLYTHANQAKCESEAVRLAGLLREQQAEWGITDVEALGPVPAFPSRLRGRYRWHIILRGPTPRTLLDKVDIPRGWTVDI</sequence>
<dbReference type="Proteomes" id="UP001174909">
    <property type="component" value="Unassembled WGS sequence"/>
</dbReference>
<dbReference type="CDD" id="cd17929">
    <property type="entry name" value="DEXHc_priA"/>
    <property type="match status" value="1"/>
</dbReference>
<evidence type="ECO:0000256" key="4">
    <source>
        <dbReference type="ARBA" id="ARBA00022741"/>
    </source>
</evidence>
<name>A0AA35WJ93_GEOBA</name>
<dbReference type="GO" id="GO:0046872">
    <property type="term" value="F:metal ion binding"/>
    <property type="evidence" value="ECO:0007669"/>
    <property type="project" value="UniProtKB-KW"/>
</dbReference>
<dbReference type="HAMAP" id="MF_00983">
    <property type="entry name" value="PriA"/>
    <property type="match status" value="1"/>
</dbReference>
<dbReference type="SMART" id="SM00490">
    <property type="entry name" value="HELICc"/>
    <property type="match status" value="1"/>
</dbReference>
<dbReference type="GO" id="GO:0043138">
    <property type="term" value="F:3'-5' DNA helicase activity"/>
    <property type="evidence" value="ECO:0007669"/>
    <property type="project" value="UniProtKB-EC"/>
</dbReference>
<evidence type="ECO:0000259" key="14">
    <source>
        <dbReference type="PROSITE" id="PS51194"/>
    </source>
</evidence>
<evidence type="ECO:0000256" key="12">
    <source>
        <dbReference type="ARBA" id="ARBA00048988"/>
    </source>
</evidence>
<dbReference type="Gene3D" id="3.40.50.300">
    <property type="entry name" value="P-loop containing nucleotide triphosphate hydrolases"/>
    <property type="match status" value="2"/>
</dbReference>
<evidence type="ECO:0000256" key="5">
    <source>
        <dbReference type="ARBA" id="ARBA00022801"/>
    </source>
</evidence>
<dbReference type="PANTHER" id="PTHR30580">
    <property type="entry name" value="PRIMOSOMAL PROTEIN N"/>
    <property type="match status" value="1"/>
</dbReference>
<dbReference type="GO" id="GO:0016787">
    <property type="term" value="F:hydrolase activity"/>
    <property type="evidence" value="ECO:0007669"/>
    <property type="project" value="UniProtKB-KW"/>
</dbReference>
<keyword evidence="6" id="KW-0347">Helicase</keyword>
<dbReference type="InterPro" id="IPR041222">
    <property type="entry name" value="PriA_3primeBD"/>
</dbReference>
<dbReference type="InterPro" id="IPR001650">
    <property type="entry name" value="Helicase_C-like"/>
</dbReference>
<keyword evidence="8" id="KW-0067">ATP-binding</keyword>
<protein>
    <recommendedName>
        <fullName evidence="11">DNA 3'-5' helicase</fullName>
        <ecNumber evidence="11">5.6.2.4</ecNumber>
    </recommendedName>
</protein>
<dbReference type="Pfam" id="PF00270">
    <property type="entry name" value="DEAD"/>
    <property type="match status" value="1"/>
</dbReference>
<evidence type="ECO:0000256" key="3">
    <source>
        <dbReference type="ARBA" id="ARBA00022723"/>
    </source>
</evidence>